<dbReference type="InterPro" id="IPR036849">
    <property type="entry name" value="Enolase-like_C_sf"/>
</dbReference>
<keyword evidence="7" id="KW-1185">Reference proteome</keyword>
<comment type="cofactor">
    <cofactor evidence="1">
        <name>Mg(2+)</name>
        <dbReference type="ChEBI" id="CHEBI:18420"/>
    </cofactor>
</comment>
<dbReference type="InterPro" id="IPR001138">
    <property type="entry name" value="Zn2Cys6_DnaBD"/>
</dbReference>
<dbReference type="EMBL" id="JACEFI010000015">
    <property type="protein sequence ID" value="KAH0594802.1"/>
    <property type="molecule type" value="Genomic_DNA"/>
</dbReference>
<organism evidence="6 7">
    <name type="scientific">Metarhizium humberi</name>
    <dbReference type="NCBI Taxonomy" id="2596975"/>
    <lineage>
        <taxon>Eukaryota</taxon>
        <taxon>Fungi</taxon>
        <taxon>Dikarya</taxon>
        <taxon>Ascomycota</taxon>
        <taxon>Pezizomycotina</taxon>
        <taxon>Sordariomycetes</taxon>
        <taxon>Hypocreomycetidae</taxon>
        <taxon>Hypocreales</taxon>
        <taxon>Clavicipitaceae</taxon>
        <taxon>Metarhizium</taxon>
    </lineage>
</organism>
<proteinExistence type="predicted"/>
<dbReference type="CDD" id="cd00067">
    <property type="entry name" value="GAL4"/>
    <property type="match status" value="2"/>
</dbReference>
<dbReference type="GO" id="GO:0008270">
    <property type="term" value="F:zinc ion binding"/>
    <property type="evidence" value="ECO:0007669"/>
    <property type="project" value="InterPro"/>
</dbReference>
<feature type="region of interest" description="Disordered" evidence="4">
    <location>
        <begin position="30"/>
        <end position="100"/>
    </location>
</feature>
<accession>A0A9P8M6T5</accession>
<dbReference type="GO" id="GO:0003677">
    <property type="term" value="F:DNA binding"/>
    <property type="evidence" value="ECO:0007669"/>
    <property type="project" value="InterPro"/>
</dbReference>
<dbReference type="Pfam" id="PF13378">
    <property type="entry name" value="MR_MLE_C"/>
    <property type="match status" value="1"/>
</dbReference>
<dbReference type="NCBIfam" id="NF010624">
    <property type="entry name" value="PRK14017.1"/>
    <property type="match status" value="1"/>
</dbReference>
<dbReference type="SUPFAM" id="SSF54826">
    <property type="entry name" value="Enolase N-terminal domain-like"/>
    <property type="match status" value="1"/>
</dbReference>
<dbReference type="InterPro" id="IPR029065">
    <property type="entry name" value="Enolase_C-like"/>
</dbReference>
<dbReference type="SUPFAM" id="SSF57701">
    <property type="entry name" value="Zn2/Cys6 DNA-binding domain"/>
    <property type="match status" value="2"/>
</dbReference>
<dbReference type="InterPro" id="IPR029017">
    <property type="entry name" value="Enolase-like_N"/>
</dbReference>
<feature type="compositionally biased region" description="Polar residues" evidence="4">
    <location>
        <begin position="717"/>
        <end position="737"/>
    </location>
</feature>
<dbReference type="PROSITE" id="PS50048">
    <property type="entry name" value="ZN2_CY6_FUNGAL_2"/>
    <property type="match status" value="2"/>
</dbReference>
<sequence>MSRQAKSCTRCRQQKVRCDRVSPRCSRCASSKASCSFSQQPCASVSPPPSTPSASTESQDLFLSLPSSPSLVPEEPHGRRVEPEPAHPSPGGGRGIQAKRKKRRRACLSCVRCHRLKIKCDKKEPCTRCRLSGWGRQCEYTHRVEPSGEAALPYVLTEEDPQVALATWHAPHRGLSHWRSLLSKASCLAPSLGCVAQLESLPVLATEDAILRNLSATSGVMLPDNFPFNSPRASPFACIQKVRTLIGSHRGDCDAFVEGYLGLYQMVHPIINTDEFRARVSAYWDDPRCLDAAWLSQFLMVLALGQLVVTGKTAPTVELCMAAEACLAKTPFMLRPNISIMRTMCLMVLAKLTTNATCWSFDACWNLLGFVVRQAICLGFHRRHPPTYPSPPVEYADWEAGRAIWTTLLYFNIQVAMISGMPSCISTDVIASHDLASDLGSLDTAALAWHTVIHTSGPTIIKIISRVNADTNLPSYAEILEYSSQVRQCMSILDRVQGPRTLRMTLDMFFRRVLLVLHRRHALDVDAPSKYPVSYWASLECSLALLVHQRDLYDQDKAPRGADLLVRLYMLDVFAAGMTATIHLLRKDAPLASGFAIPPRQTIVETLQACTELWANETIQSPCFKMGHALLDRVVGALLEGTVSLPHISKDSGRLSKWDGFFRLPTPPYTHDMMNARAIAQDNQGDQTTSAKAENLPKVEELPSAASYAVNPRRKTTISSLSSKPHHTTPCQYSQPCTDMEHVPPRSSGAGAGEHRSSQLIITYNPKRTISRPSAITNHTTHPTPRMGKIAKIEYFRVPPRWLFVKITDQDNNTGWGEASLEGHTQAVEGCLDAWREQYTGLEAEYAIHPPPIPRKLNVPIYQLLGGKLRSKLKVYAWIGGDRPSDVEQAALARKAQGFTAVKMNATSDMGWLDSPARLASCVERVQAVKAQGLDVGVDFHGRLHRPMAKQLAALLAPLQPLFIEEPLLPEHIEAVRQLAGQAAVPVALGERLHSRWDAKPFLEASCVDVLQPDVCHVGGISELRRIAAMAEAYDVPIAPHCPLGPVALAACLQVAAATPNFAIQEMSLGIHYNVGGYDLLSYITNPHIWDVKDGYVELMDGPGLGISVNERLVREASKGAEAWVSPGFVGPGGELREW</sequence>
<feature type="domain" description="Zn(2)-C6 fungal-type" evidence="5">
    <location>
        <begin position="7"/>
        <end position="37"/>
    </location>
</feature>
<dbReference type="PROSITE" id="PS00463">
    <property type="entry name" value="ZN2_CY6_FUNGAL_1"/>
    <property type="match status" value="2"/>
</dbReference>
<dbReference type="Pfam" id="PF00172">
    <property type="entry name" value="Zn_clus"/>
    <property type="match status" value="2"/>
</dbReference>
<evidence type="ECO:0000256" key="1">
    <source>
        <dbReference type="ARBA" id="ARBA00001946"/>
    </source>
</evidence>
<reference evidence="6 7" key="1">
    <citation type="submission" date="2020-07" db="EMBL/GenBank/DDBJ databases">
        <title>Metarhizium humberi genome.</title>
        <authorList>
            <person name="Lysoe E."/>
        </authorList>
    </citation>
    <scope>NUCLEOTIDE SEQUENCE [LARGE SCALE GENOMIC DNA]</scope>
    <source>
        <strain evidence="6 7">ESALQ1638</strain>
    </source>
</reference>
<name>A0A9P8M6T5_9HYPO</name>
<evidence type="ECO:0000256" key="4">
    <source>
        <dbReference type="SAM" id="MobiDB-lite"/>
    </source>
</evidence>
<evidence type="ECO:0000259" key="5">
    <source>
        <dbReference type="PROSITE" id="PS50048"/>
    </source>
</evidence>
<dbReference type="InterPro" id="IPR007219">
    <property type="entry name" value="XnlR_reg_dom"/>
</dbReference>
<dbReference type="PROSITE" id="PS00909">
    <property type="entry name" value="MR_MLE_2"/>
    <property type="match status" value="1"/>
</dbReference>
<dbReference type="GO" id="GO:0006351">
    <property type="term" value="P:DNA-templated transcription"/>
    <property type="evidence" value="ECO:0007669"/>
    <property type="project" value="InterPro"/>
</dbReference>
<feature type="compositionally biased region" description="Low complexity" evidence="4">
    <location>
        <begin position="52"/>
        <end position="73"/>
    </location>
</feature>
<dbReference type="Gene3D" id="4.10.240.10">
    <property type="entry name" value="Zn(2)-C6 fungal-type DNA-binding domain"/>
    <property type="match status" value="2"/>
</dbReference>
<dbReference type="AlphaFoldDB" id="A0A9P8M6T5"/>
<comment type="caution">
    <text evidence="6">The sequence shown here is derived from an EMBL/GenBank/DDBJ whole genome shotgun (WGS) entry which is preliminary data.</text>
</comment>
<dbReference type="PANTHER" id="PTHR48080:SF2">
    <property type="entry name" value="D-GALACTONATE DEHYDRATASE"/>
    <property type="match status" value="1"/>
</dbReference>
<dbReference type="GO" id="GO:0009063">
    <property type="term" value="P:amino acid catabolic process"/>
    <property type="evidence" value="ECO:0007669"/>
    <property type="project" value="InterPro"/>
</dbReference>
<keyword evidence="3" id="KW-0539">Nucleus</keyword>
<dbReference type="InterPro" id="IPR034593">
    <property type="entry name" value="DgoD-like"/>
</dbReference>
<evidence type="ECO:0000256" key="3">
    <source>
        <dbReference type="ARBA" id="ARBA00023242"/>
    </source>
</evidence>
<gene>
    <name evidence="6" type="ORF">MHUMG1_07637</name>
</gene>
<dbReference type="SMART" id="SM00922">
    <property type="entry name" value="MR_MLE"/>
    <property type="match status" value="1"/>
</dbReference>
<dbReference type="CDD" id="cd12148">
    <property type="entry name" value="fungal_TF_MHR"/>
    <property type="match status" value="1"/>
</dbReference>
<dbReference type="InterPro" id="IPR013342">
    <property type="entry name" value="Mandelate_racemase_C"/>
</dbReference>
<dbReference type="Proteomes" id="UP000764110">
    <property type="component" value="Unassembled WGS sequence"/>
</dbReference>
<dbReference type="SUPFAM" id="SSF51604">
    <property type="entry name" value="Enolase C-terminal domain-like"/>
    <property type="match status" value="1"/>
</dbReference>
<feature type="compositionally biased region" description="Basic and acidic residues" evidence="4">
    <location>
        <begin position="74"/>
        <end position="85"/>
    </location>
</feature>
<feature type="domain" description="Zn(2)-C6 fungal-type" evidence="5">
    <location>
        <begin position="109"/>
        <end position="140"/>
    </location>
</feature>
<keyword evidence="2" id="KW-0479">Metal-binding</keyword>
<dbReference type="Gene3D" id="3.20.20.120">
    <property type="entry name" value="Enolase-like C-terminal domain"/>
    <property type="match status" value="1"/>
</dbReference>
<dbReference type="InterPro" id="IPR018110">
    <property type="entry name" value="Mandel_Rmase/mucon_lact_enz_CS"/>
</dbReference>
<dbReference type="InterPro" id="IPR036864">
    <property type="entry name" value="Zn2-C6_fun-type_DNA-bd_sf"/>
</dbReference>
<dbReference type="SMART" id="SM00066">
    <property type="entry name" value="GAL4"/>
    <property type="match status" value="2"/>
</dbReference>
<evidence type="ECO:0000313" key="7">
    <source>
        <dbReference type="Proteomes" id="UP000764110"/>
    </source>
</evidence>
<feature type="region of interest" description="Disordered" evidence="4">
    <location>
        <begin position="702"/>
        <end position="758"/>
    </location>
</feature>
<evidence type="ECO:0000313" key="6">
    <source>
        <dbReference type="EMBL" id="KAH0594802.1"/>
    </source>
</evidence>
<dbReference type="SFLD" id="SFLDS00001">
    <property type="entry name" value="Enolase"/>
    <property type="match status" value="1"/>
</dbReference>
<dbReference type="GO" id="GO:0000981">
    <property type="term" value="F:DNA-binding transcription factor activity, RNA polymerase II-specific"/>
    <property type="evidence" value="ECO:0007669"/>
    <property type="project" value="InterPro"/>
</dbReference>
<evidence type="ECO:0000256" key="2">
    <source>
        <dbReference type="ARBA" id="ARBA00022723"/>
    </source>
</evidence>
<protein>
    <recommendedName>
        <fullName evidence="5">Zn(2)-C6 fungal-type domain-containing protein</fullName>
    </recommendedName>
</protein>
<dbReference type="Gene3D" id="3.30.390.10">
    <property type="entry name" value="Enolase-like, N-terminal domain"/>
    <property type="match status" value="1"/>
</dbReference>
<feature type="compositionally biased region" description="Low complexity" evidence="4">
    <location>
        <begin position="30"/>
        <end position="45"/>
    </location>
</feature>
<dbReference type="PANTHER" id="PTHR48080">
    <property type="entry name" value="D-GALACTONATE DEHYDRATASE-RELATED"/>
    <property type="match status" value="1"/>
</dbReference>
<dbReference type="SMART" id="SM00906">
    <property type="entry name" value="Fungal_trans"/>
    <property type="match status" value="1"/>
</dbReference>